<reference evidence="21 22" key="1">
    <citation type="journal article" date="2019" name="Sci. Rep.">
        <title>A high-quality genome of Eragrostis curvula grass provides insights into Poaceae evolution and supports new strategies to enhance forage quality.</title>
        <authorList>
            <person name="Carballo J."/>
            <person name="Santos B.A.C.M."/>
            <person name="Zappacosta D."/>
            <person name="Garbus I."/>
            <person name="Selva J.P."/>
            <person name="Gallo C.A."/>
            <person name="Diaz A."/>
            <person name="Albertini E."/>
            <person name="Caccamo M."/>
            <person name="Echenique V."/>
        </authorList>
    </citation>
    <scope>NUCLEOTIDE SEQUENCE [LARGE SCALE GENOMIC DNA]</scope>
    <source>
        <strain evidence="22">cv. Victoria</strain>
        <tissue evidence="21">Leaf</tissue>
    </source>
</reference>
<keyword evidence="9 16" id="KW-0547">Nucleotide-binding</keyword>
<dbReference type="InterPro" id="IPR000719">
    <property type="entry name" value="Prot_kinase_dom"/>
</dbReference>
<comment type="subcellular location">
    <subcellularLocation>
        <location evidence="1">Cell membrane</location>
        <topology evidence="1">Single-pass type I membrane protein</topology>
    </subcellularLocation>
</comment>
<evidence type="ECO:0008006" key="23">
    <source>
        <dbReference type="Google" id="ProtNLM"/>
    </source>
</evidence>
<dbReference type="PROSITE" id="PS00108">
    <property type="entry name" value="PROTEIN_KINASE_ST"/>
    <property type="match status" value="1"/>
</dbReference>
<proteinExistence type="inferred from homology"/>
<dbReference type="EMBL" id="RWGY01000002">
    <property type="protein sequence ID" value="TVU50405.1"/>
    <property type="molecule type" value="Genomic_DNA"/>
</dbReference>
<feature type="domain" description="Protein kinase" evidence="19">
    <location>
        <begin position="337"/>
        <end position="614"/>
    </location>
</feature>
<feature type="region of interest" description="Disordered" evidence="17">
    <location>
        <begin position="638"/>
        <end position="659"/>
    </location>
</feature>
<dbReference type="SUPFAM" id="SSF56112">
    <property type="entry name" value="Protein kinase-like (PK-like)"/>
    <property type="match status" value="1"/>
</dbReference>
<evidence type="ECO:0000256" key="14">
    <source>
        <dbReference type="ARBA" id="ARBA00023170"/>
    </source>
</evidence>
<dbReference type="InterPro" id="IPR008271">
    <property type="entry name" value="Ser/Thr_kinase_AS"/>
</dbReference>
<protein>
    <recommendedName>
        <fullName evidence="23">Protein kinase domain-containing protein</fullName>
    </recommendedName>
</protein>
<evidence type="ECO:0000256" key="1">
    <source>
        <dbReference type="ARBA" id="ARBA00004251"/>
    </source>
</evidence>
<evidence type="ECO:0000256" key="15">
    <source>
        <dbReference type="ARBA" id="ARBA00023180"/>
    </source>
</evidence>
<evidence type="ECO:0000256" key="9">
    <source>
        <dbReference type="ARBA" id="ARBA00022741"/>
    </source>
</evidence>
<keyword evidence="12 18" id="KW-1133">Transmembrane helix</keyword>
<comment type="caution">
    <text evidence="21">The sequence shown here is derived from an EMBL/GenBank/DDBJ whole genome shotgun (WGS) entry which is preliminary data.</text>
</comment>
<accession>A0A5J9WRA6</accession>
<keyword evidence="22" id="KW-1185">Reference proteome</keyword>
<keyword evidence="10" id="KW-0418">Kinase</keyword>
<keyword evidence="7" id="KW-0732">Signal</keyword>
<dbReference type="GO" id="GO:0004672">
    <property type="term" value="F:protein kinase activity"/>
    <property type="evidence" value="ECO:0007669"/>
    <property type="project" value="InterPro"/>
</dbReference>
<dbReference type="InterPro" id="IPR011009">
    <property type="entry name" value="Kinase-like_dom_sf"/>
</dbReference>
<dbReference type="PROSITE" id="PS00107">
    <property type="entry name" value="PROTEIN_KINASE_ATP"/>
    <property type="match status" value="1"/>
</dbReference>
<comment type="similarity">
    <text evidence="3">In the C-terminal section; belongs to the protein kinase superfamily. Ser/Thr protein kinase family.</text>
</comment>
<dbReference type="InterPro" id="IPR002902">
    <property type="entry name" value="GNK2"/>
</dbReference>
<evidence type="ECO:0000256" key="10">
    <source>
        <dbReference type="ARBA" id="ARBA00022777"/>
    </source>
</evidence>
<feature type="domain" description="Gnk2-homologous" evidence="20">
    <location>
        <begin position="132"/>
        <end position="242"/>
    </location>
</feature>
<keyword evidence="6 18" id="KW-0812">Transmembrane</keyword>
<keyword evidence="4" id="KW-1003">Cell membrane</keyword>
<evidence type="ECO:0000313" key="21">
    <source>
        <dbReference type="EMBL" id="TVU50405.1"/>
    </source>
</evidence>
<dbReference type="Pfam" id="PF01657">
    <property type="entry name" value="Stress-antifung"/>
    <property type="match status" value="2"/>
</dbReference>
<dbReference type="Proteomes" id="UP000324897">
    <property type="component" value="Chromosome 6"/>
</dbReference>
<dbReference type="GO" id="GO:0005524">
    <property type="term" value="F:ATP binding"/>
    <property type="evidence" value="ECO:0007669"/>
    <property type="project" value="UniProtKB-UniRule"/>
</dbReference>
<evidence type="ECO:0000256" key="13">
    <source>
        <dbReference type="ARBA" id="ARBA00023136"/>
    </source>
</evidence>
<gene>
    <name evidence="21" type="ORF">EJB05_01775</name>
</gene>
<organism evidence="21 22">
    <name type="scientific">Eragrostis curvula</name>
    <name type="common">weeping love grass</name>
    <dbReference type="NCBI Taxonomy" id="38414"/>
    <lineage>
        <taxon>Eukaryota</taxon>
        <taxon>Viridiplantae</taxon>
        <taxon>Streptophyta</taxon>
        <taxon>Embryophyta</taxon>
        <taxon>Tracheophyta</taxon>
        <taxon>Spermatophyta</taxon>
        <taxon>Magnoliopsida</taxon>
        <taxon>Liliopsida</taxon>
        <taxon>Poales</taxon>
        <taxon>Poaceae</taxon>
        <taxon>PACMAD clade</taxon>
        <taxon>Chloridoideae</taxon>
        <taxon>Eragrostideae</taxon>
        <taxon>Eragrostidinae</taxon>
        <taxon>Eragrostis</taxon>
    </lineage>
</organism>
<evidence type="ECO:0000256" key="3">
    <source>
        <dbReference type="ARBA" id="ARBA00010217"/>
    </source>
</evidence>
<evidence type="ECO:0000259" key="19">
    <source>
        <dbReference type="PROSITE" id="PS50011"/>
    </source>
</evidence>
<evidence type="ECO:0000256" key="11">
    <source>
        <dbReference type="ARBA" id="ARBA00022840"/>
    </source>
</evidence>
<dbReference type="PROSITE" id="PS50011">
    <property type="entry name" value="PROTEIN_KINASE_DOM"/>
    <property type="match status" value="1"/>
</dbReference>
<dbReference type="Pfam" id="PF00069">
    <property type="entry name" value="Pkinase"/>
    <property type="match status" value="1"/>
</dbReference>
<dbReference type="OrthoDB" id="4062651at2759"/>
<evidence type="ECO:0000256" key="18">
    <source>
        <dbReference type="SAM" id="Phobius"/>
    </source>
</evidence>
<name>A0A5J9WRA6_9POAL</name>
<evidence type="ECO:0000256" key="5">
    <source>
        <dbReference type="ARBA" id="ARBA00022679"/>
    </source>
</evidence>
<keyword evidence="13 18" id="KW-0472">Membrane</keyword>
<evidence type="ECO:0000313" key="22">
    <source>
        <dbReference type="Proteomes" id="UP000324897"/>
    </source>
</evidence>
<evidence type="ECO:0000256" key="2">
    <source>
        <dbReference type="ARBA" id="ARBA00008536"/>
    </source>
</evidence>
<keyword evidence="8" id="KW-0677">Repeat</keyword>
<dbReference type="InterPro" id="IPR050528">
    <property type="entry name" value="L-type_Lectin-RKs"/>
</dbReference>
<feature type="binding site" evidence="16">
    <location>
        <position position="366"/>
    </location>
    <ligand>
        <name>ATP</name>
        <dbReference type="ChEBI" id="CHEBI:30616"/>
    </ligand>
</feature>
<evidence type="ECO:0000256" key="8">
    <source>
        <dbReference type="ARBA" id="ARBA00022737"/>
    </source>
</evidence>
<evidence type="ECO:0000256" key="4">
    <source>
        <dbReference type="ARBA" id="ARBA00022475"/>
    </source>
</evidence>
<evidence type="ECO:0000256" key="7">
    <source>
        <dbReference type="ARBA" id="ARBA00022729"/>
    </source>
</evidence>
<evidence type="ECO:0000256" key="6">
    <source>
        <dbReference type="ARBA" id="ARBA00022692"/>
    </source>
</evidence>
<dbReference type="Gene3D" id="3.30.200.20">
    <property type="entry name" value="Phosphorylase Kinase, domain 1"/>
    <property type="match status" value="1"/>
</dbReference>
<dbReference type="FunFam" id="3.30.430.20:FF:000016">
    <property type="entry name" value="Cysteine-rich receptor-like protein kinase 10"/>
    <property type="match status" value="1"/>
</dbReference>
<dbReference type="SMART" id="SM00220">
    <property type="entry name" value="S_TKc"/>
    <property type="match status" value="1"/>
</dbReference>
<dbReference type="PROSITE" id="PS51473">
    <property type="entry name" value="GNK2"/>
    <property type="match status" value="2"/>
</dbReference>
<comment type="similarity">
    <text evidence="2">In the N-terminal section; belongs to the leguminous lectin family.</text>
</comment>
<keyword evidence="15" id="KW-0325">Glycoprotein</keyword>
<feature type="transmembrane region" description="Helical" evidence="18">
    <location>
        <begin position="272"/>
        <end position="297"/>
    </location>
</feature>
<dbReference type="GO" id="GO:0005886">
    <property type="term" value="C:plasma membrane"/>
    <property type="evidence" value="ECO:0007669"/>
    <property type="project" value="UniProtKB-SubCell"/>
</dbReference>
<dbReference type="FunFam" id="1.10.510.10:FF:000240">
    <property type="entry name" value="Lectin-domain containing receptor kinase A4.3"/>
    <property type="match status" value="1"/>
</dbReference>
<dbReference type="InterPro" id="IPR017441">
    <property type="entry name" value="Protein_kinase_ATP_BS"/>
</dbReference>
<dbReference type="CDD" id="cd14066">
    <property type="entry name" value="STKc_IRAK"/>
    <property type="match status" value="1"/>
</dbReference>
<dbReference type="PANTHER" id="PTHR27007">
    <property type="match status" value="1"/>
</dbReference>
<keyword evidence="14" id="KW-0675">Receptor</keyword>
<keyword evidence="11 16" id="KW-0067">ATP-binding</keyword>
<evidence type="ECO:0000256" key="17">
    <source>
        <dbReference type="SAM" id="MobiDB-lite"/>
    </source>
</evidence>
<dbReference type="CDD" id="cd23509">
    <property type="entry name" value="Gnk2-like"/>
    <property type="match status" value="2"/>
</dbReference>
<dbReference type="FunFam" id="3.30.200.20:FF:000168">
    <property type="entry name" value="L-type lectin-domain containing receptor kinase IX.1"/>
    <property type="match status" value="1"/>
</dbReference>
<evidence type="ECO:0000256" key="16">
    <source>
        <dbReference type="PROSITE-ProRule" id="PRU10141"/>
    </source>
</evidence>
<dbReference type="Gramene" id="TVU50405">
    <property type="protein sequence ID" value="TVU50405"/>
    <property type="gene ID" value="EJB05_01775"/>
</dbReference>
<dbReference type="CDD" id="cd12087">
    <property type="entry name" value="TM_EGFR-like"/>
    <property type="match status" value="1"/>
</dbReference>
<evidence type="ECO:0000256" key="12">
    <source>
        <dbReference type="ARBA" id="ARBA00022989"/>
    </source>
</evidence>
<keyword evidence="5" id="KW-0808">Transferase</keyword>
<evidence type="ECO:0000259" key="20">
    <source>
        <dbReference type="PROSITE" id="PS51473"/>
    </source>
</evidence>
<feature type="domain" description="Gnk2-homologous" evidence="20">
    <location>
        <begin position="23"/>
        <end position="126"/>
    </location>
</feature>
<dbReference type="GO" id="GO:0002229">
    <property type="term" value="P:defense response to oomycetes"/>
    <property type="evidence" value="ECO:0007669"/>
    <property type="project" value="UniProtKB-ARBA"/>
</dbReference>
<dbReference type="Gene3D" id="3.30.430.20">
    <property type="entry name" value="Gnk2 domain, C-X8-C-X2-C motif"/>
    <property type="match status" value="2"/>
</dbReference>
<dbReference type="InterPro" id="IPR038408">
    <property type="entry name" value="GNK2_sf"/>
</dbReference>
<dbReference type="AlphaFoldDB" id="A0A5J9WRA6"/>
<sequence>MVLQRFLILVLTIVSLFAGGAVLVAGYVCSTTDNFTAGSQYQVNLNTLIGNLLPSTIAGGGFADNTVGNASDKVFGLAMCYADRDLTQCQGCLRNITRDMQQVCQFSREVKVCYDACVLHYSDQPFLSDGDLDIAFYVWLTNSWVADMASMNATRWSLMTGLVPAAASSPLRFANGTKMYTDSQGNTQVMYGLAQCTRDLDAGQCVRCLNKFVPELSRSRPNDTYGTVKGYSCYVAYRVGVDLGITILPMAAPPLQPPDPSPAPGTPSPSSAALVAGVTVGCVVIVICIGILFVYLLRRRRGTARKEEEEPLEDGFERRVGPRRFHYNELAMATNFFSEEEKLGQGGFGLVYHGYLKDMDLHVAVKRVSKTSEQGRKEYISEVKIISQLRHRNLVQLIGWCHDGGELLLVYQLMPNGSLDAHIHNQNVVMSWQQRYDVVLGIGSALLYLHQDSEQCVLHRDIKPSNIMLDASFTAKLGDFGLARLINHSRQSHTTVLAGTMGYIDPECMLGGKASTSSDVYSFGVVLLEMACGRQPIVVVSDTEEYATIHLVYWVWEFYGRGRILDAADARLNGGFNPKEMESVLVTALWCAHPDRNRRPSIRQAINVLRHDAAMPSLPAKAPVSRFLSPATHLRSERRSVTGRSSRGIAGTARSGVAS</sequence>
<dbReference type="Gene3D" id="1.10.510.10">
    <property type="entry name" value="Transferase(Phosphotransferase) domain 1"/>
    <property type="match status" value="1"/>
</dbReference>